<dbReference type="CDD" id="cd15760">
    <property type="entry name" value="FYVE_scVPS27p_like"/>
    <property type="match status" value="1"/>
</dbReference>
<dbReference type="AlphaFoldDB" id="A0A660KR20"/>
<keyword evidence="9" id="KW-1185">Reference proteome</keyword>
<protein>
    <recommendedName>
        <fullName evidence="7">FYVE-type domain-containing protein</fullName>
    </recommendedName>
</protein>
<dbReference type="InterPro" id="IPR013083">
    <property type="entry name" value="Znf_RING/FYVE/PHD"/>
</dbReference>
<evidence type="ECO:0000256" key="6">
    <source>
        <dbReference type="SAM" id="MobiDB-lite"/>
    </source>
</evidence>
<organism evidence="8 9">
    <name type="scientific">Carpinus fangiana</name>
    <dbReference type="NCBI Taxonomy" id="176857"/>
    <lineage>
        <taxon>Eukaryota</taxon>
        <taxon>Viridiplantae</taxon>
        <taxon>Streptophyta</taxon>
        <taxon>Embryophyta</taxon>
        <taxon>Tracheophyta</taxon>
        <taxon>Spermatophyta</taxon>
        <taxon>Magnoliopsida</taxon>
        <taxon>eudicotyledons</taxon>
        <taxon>Gunneridae</taxon>
        <taxon>Pentapetalae</taxon>
        <taxon>rosids</taxon>
        <taxon>fabids</taxon>
        <taxon>Fagales</taxon>
        <taxon>Betulaceae</taxon>
        <taxon>Carpinus</taxon>
    </lineage>
</organism>
<dbReference type="Pfam" id="PF12796">
    <property type="entry name" value="Ank_2"/>
    <property type="match status" value="1"/>
</dbReference>
<name>A0A660KR20_9ROSI</name>
<dbReference type="InterPro" id="IPR017455">
    <property type="entry name" value="Znf_FYVE-rel"/>
</dbReference>
<dbReference type="InterPro" id="IPR002110">
    <property type="entry name" value="Ankyrin_rpt"/>
</dbReference>
<dbReference type="Gene3D" id="3.30.40.10">
    <property type="entry name" value="Zinc/RING finger domain, C3HC4 (zinc finger)"/>
    <property type="match status" value="1"/>
</dbReference>
<gene>
    <name evidence="8" type="ORF">FH972_010680</name>
</gene>
<dbReference type="OrthoDB" id="194358at2759"/>
<keyword evidence="3" id="KW-0862">Zinc</keyword>
<dbReference type="PROSITE" id="PS50297">
    <property type="entry name" value="ANK_REP_REGION"/>
    <property type="match status" value="1"/>
</dbReference>
<dbReference type="PROSITE" id="PS50178">
    <property type="entry name" value="ZF_FYVE"/>
    <property type="match status" value="1"/>
</dbReference>
<dbReference type="PROSITE" id="PS50088">
    <property type="entry name" value="ANK_REPEAT"/>
    <property type="match status" value="1"/>
</dbReference>
<evidence type="ECO:0000313" key="8">
    <source>
        <dbReference type="EMBL" id="KAE8038140.1"/>
    </source>
</evidence>
<evidence type="ECO:0000259" key="7">
    <source>
        <dbReference type="PROSITE" id="PS50178"/>
    </source>
</evidence>
<dbReference type="InterPro" id="IPR036770">
    <property type="entry name" value="Ankyrin_rpt-contain_sf"/>
</dbReference>
<reference evidence="8 9" key="1">
    <citation type="submission" date="2019-06" db="EMBL/GenBank/DDBJ databases">
        <title>A chromosomal-level reference genome of Carpinus fangiana (Coryloideae, Betulaceae).</title>
        <authorList>
            <person name="Yang X."/>
            <person name="Wang Z."/>
            <person name="Zhang L."/>
            <person name="Hao G."/>
            <person name="Liu J."/>
            <person name="Yang Y."/>
        </authorList>
    </citation>
    <scope>NUCLEOTIDE SEQUENCE [LARGE SCALE GENOMIC DNA]</scope>
    <source>
        <strain evidence="8">Cfa_2016G</strain>
        <tissue evidence="8">Leaf</tissue>
    </source>
</reference>
<dbReference type="InterPro" id="IPR011011">
    <property type="entry name" value="Znf_FYVE_PHD"/>
</dbReference>
<dbReference type="GO" id="GO:0032266">
    <property type="term" value="F:phosphatidylinositol-3-phosphate binding"/>
    <property type="evidence" value="ECO:0007669"/>
    <property type="project" value="TreeGrafter"/>
</dbReference>
<dbReference type="EMBL" id="CM017324">
    <property type="protein sequence ID" value="KAE8038140.1"/>
    <property type="molecule type" value="Genomic_DNA"/>
</dbReference>
<dbReference type="GO" id="GO:0008270">
    <property type="term" value="F:zinc ion binding"/>
    <property type="evidence" value="ECO:0007669"/>
    <property type="project" value="UniProtKB-KW"/>
</dbReference>
<dbReference type="SUPFAM" id="SSF57903">
    <property type="entry name" value="FYVE/PHD zinc finger"/>
    <property type="match status" value="1"/>
</dbReference>
<dbReference type="GO" id="GO:0043130">
    <property type="term" value="F:ubiquitin binding"/>
    <property type="evidence" value="ECO:0007669"/>
    <property type="project" value="TreeGrafter"/>
</dbReference>
<evidence type="ECO:0000256" key="4">
    <source>
        <dbReference type="PROSITE-ProRule" id="PRU00023"/>
    </source>
</evidence>
<dbReference type="Pfam" id="PF01363">
    <property type="entry name" value="FYVE"/>
    <property type="match status" value="1"/>
</dbReference>
<evidence type="ECO:0000256" key="2">
    <source>
        <dbReference type="ARBA" id="ARBA00022771"/>
    </source>
</evidence>
<feature type="domain" description="FYVE-type" evidence="7">
    <location>
        <begin position="8"/>
        <end position="68"/>
    </location>
</feature>
<keyword evidence="4" id="KW-0040">ANK repeat</keyword>
<evidence type="ECO:0000256" key="5">
    <source>
        <dbReference type="PROSITE-ProRule" id="PRU00091"/>
    </source>
</evidence>
<accession>A0A660KR20</accession>
<keyword evidence="1" id="KW-0479">Metal-binding</keyword>
<evidence type="ECO:0000256" key="1">
    <source>
        <dbReference type="ARBA" id="ARBA00022723"/>
    </source>
</evidence>
<dbReference type="GO" id="GO:0043328">
    <property type="term" value="P:protein transport to vacuole involved in ubiquitin-dependent protein catabolic process via the multivesicular body sorting pathway"/>
    <property type="evidence" value="ECO:0007669"/>
    <property type="project" value="TreeGrafter"/>
</dbReference>
<dbReference type="PANTHER" id="PTHR47794:SF1">
    <property type="entry name" value="VACUOLAR PROTEIN SORTING-ASSOCIATED PROTEIN 27"/>
    <property type="match status" value="1"/>
</dbReference>
<dbReference type="SMART" id="SM00064">
    <property type="entry name" value="FYVE"/>
    <property type="match status" value="1"/>
</dbReference>
<feature type="repeat" description="ANK" evidence="4">
    <location>
        <begin position="228"/>
        <end position="260"/>
    </location>
</feature>
<dbReference type="GO" id="GO:0033565">
    <property type="term" value="C:ESCRT-0 complex"/>
    <property type="evidence" value="ECO:0007669"/>
    <property type="project" value="TreeGrafter"/>
</dbReference>
<proteinExistence type="predicted"/>
<sequence length="291" mass="31905">MSLDPPSFQEAARCDVCKCSFNTFRRRHHCRCCGRTLCHEHSSNQMALPQLGINSLVRVCADCYNDSSRSGKVDPQASLYGVDRATDTVSKLDIGTDINLETGPTTEHNSVSVISECKCGMPLCICEAPSPSTHAVPLQRNTTSNFTPQINPKPKKTDTIPRNRGATSNNKLCSVFSHGQVANDDLNKPQMDYEPNGEGLREAIKNGDTAAVKKLLSEGVDANYRDKQGLSLLHLAALFNQTDIVFTLMECGASVDYKNAQGETPLDCAPATLQYKMIKKLEEGARLHERI</sequence>
<evidence type="ECO:0000313" key="9">
    <source>
        <dbReference type="Proteomes" id="UP000327013"/>
    </source>
</evidence>
<dbReference type="GO" id="GO:0006623">
    <property type="term" value="P:protein targeting to vacuole"/>
    <property type="evidence" value="ECO:0007669"/>
    <property type="project" value="TreeGrafter"/>
</dbReference>
<dbReference type="SMART" id="SM00248">
    <property type="entry name" value="ANK"/>
    <property type="match status" value="2"/>
</dbReference>
<keyword evidence="2 5" id="KW-0863">Zinc-finger</keyword>
<feature type="region of interest" description="Disordered" evidence="6">
    <location>
        <begin position="143"/>
        <end position="164"/>
    </location>
</feature>
<dbReference type="PANTHER" id="PTHR47794">
    <property type="entry name" value="VACUOLAR PROTEIN SORTING-ASSOCIATED PROTEIN 27"/>
    <property type="match status" value="1"/>
</dbReference>
<dbReference type="InterPro" id="IPR000306">
    <property type="entry name" value="Znf_FYVE"/>
</dbReference>
<dbReference type="Gene3D" id="1.25.40.20">
    <property type="entry name" value="Ankyrin repeat-containing domain"/>
    <property type="match status" value="1"/>
</dbReference>
<dbReference type="SUPFAM" id="SSF48403">
    <property type="entry name" value="Ankyrin repeat"/>
    <property type="match status" value="1"/>
</dbReference>
<evidence type="ECO:0000256" key="3">
    <source>
        <dbReference type="ARBA" id="ARBA00022833"/>
    </source>
</evidence>
<dbReference type="Proteomes" id="UP000327013">
    <property type="component" value="Chromosome 4"/>
</dbReference>